<comment type="similarity">
    <text evidence="1">Belongs to the glycosyl hydrolase 35 family.</text>
</comment>
<organism evidence="6 7">
    <name type="scientific">Diploscapter pachys</name>
    <dbReference type="NCBI Taxonomy" id="2018661"/>
    <lineage>
        <taxon>Eukaryota</taxon>
        <taxon>Metazoa</taxon>
        <taxon>Ecdysozoa</taxon>
        <taxon>Nematoda</taxon>
        <taxon>Chromadorea</taxon>
        <taxon>Rhabditida</taxon>
        <taxon>Rhabditina</taxon>
        <taxon>Rhabditomorpha</taxon>
        <taxon>Rhabditoidea</taxon>
        <taxon>Rhabditidae</taxon>
        <taxon>Diploscapter</taxon>
    </lineage>
</organism>
<evidence type="ECO:0000313" key="6">
    <source>
        <dbReference type="EMBL" id="PAV78834.1"/>
    </source>
</evidence>
<evidence type="ECO:0000259" key="4">
    <source>
        <dbReference type="Pfam" id="PF01301"/>
    </source>
</evidence>
<feature type="domain" description="Beta-galactosidase 1-like first all-beta" evidence="5">
    <location>
        <begin position="330"/>
        <end position="439"/>
    </location>
</feature>
<dbReference type="PRINTS" id="PR00742">
    <property type="entry name" value="GLHYDRLASE35"/>
</dbReference>
<keyword evidence="2" id="KW-0378">Hydrolase</keyword>
<evidence type="ECO:0000313" key="7">
    <source>
        <dbReference type="Proteomes" id="UP000218231"/>
    </source>
</evidence>
<dbReference type="AlphaFoldDB" id="A0A2A2KY09"/>
<feature type="non-terminal residue" evidence="6">
    <location>
        <position position="1"/>
    </location>
</feature>
<evidence type="ECO:0000256" key="3">
    <source>
        <dbReference type="ARBA" id="ARBA00023295"/>
    </source>
</evidence>
<keyword evidence="7" id="KW-1185">Reference proteome</keyword>
<dbReference type="PANTHER" id="PTHR23421">
    <property type="entry name" value="BETA-GALACTOSIDASE RELATED"/>
    <property type="match status" value="1"/>
</dbReference>
<keyword evidence="3" id="KW-0326">Glycosidase</keyword>
<reference evidence="6 7" key="1">
    <citation type="journal article" date="2017" name="Curr. Biol.">
        <title>Genome architecture and evolution of a unichromosomal asexual nematode.</title>
        <authorList>
            <person name="Fradin H."/>
            <person name="Zegar C."/>
            <person name="Gutwein M."/>
            <person name="Lucas J."/>
            <person name="Kovtun M."/>
            <person name="Corcoran D."/>
            <person name="Baugh L.R."/>
            <person name="Kiontke K."/>
            <person name="Gunsalus K."/>
            <person name="Fitch D.H."/>
            <person name="Piano F."/>
        </authorList>
    </citation>
    <scope>NUCLEOTIDE SEQUENCE [LARGE SCALE GENOMIC DNA]</scope>
    <source>
        <strain evidence="6">PF1309</strain>
    </source>
</reference>
<accession>A0A2A2KY09</accession>
<dbReference type="OrthoDB" id="1657402at2759"/>
<gene>
    <name evidence="6" type="ORF">WR25_00434</name>
</gene>
<dbReference type="GO" id="GO:0005975">
    <property type="term" value="P:carbohydrate metabolic process"/>
    <property type="evidence" value="ECO:0007669"/>
    <property type="project" value="InterPro"/>
</dbReference>
<dbReference type="Pfam" id="PF01301">
    <property type="entry name" value="Glyco_hydro_35"/>
    <property type="match status" value="1"/>
</dbReference>
<dbReference type="Gene3D" id="3.20.20.80">
    <property type="entry name" value="Glycosidases"/>
    <property type="match status" value="1"/>
</dbReference>
<dbReference type="Pfam" id="PF21317">
    <property type="entry name" value="BetaGal_ABD_1"/>
    <property type="match status" value="1"/>
</dbReference>
<dbReference type="STRING" id="2018661.A0A2A2KY09"/>
<dbReference type="SUPFAM" id="SSF51445">
    <property type="entry name" value="(Trans)glycosidases"/>
    <property type="match status" value="1"/>
</dbReference>
<evidence type="ECO:0000256" key="1">
    <source>
        <dbReference type="ARBA" id="ARBA00009809"/>
    </source>
</evidence>
<evidence type="ECO:0000256" key="2">
    <source>
        <dbReference type="ARBA" id="ARBA00022801"/>
    </source>
</evidence>
<dbReference type="InterPro" id="IPR001944">
    <property type="entry name" value="Glycoside_Hdrlase_35"/>
</dbReference>
<dbReference type="PROSITE" id="PS01182">
    <property type="entry name" value="GLYCOSYL_HYDROL_F35"/>
    <property type="match status" value="1"/>
</dbReference>
<dbReference type="Gene3D" id="2.60.120.260">
    <property type="entry name" value="Galactose-binding domain-like"/>
    <property type="match status" value="2"/>
</dbReference>
<name>A0A2A2KY09_9BILA</name>
<dbReference type="GO" id="GO:0004553">
    <property type="term" value="F:hydrolase activity, hydrolyzing O-glycosyl compounds"/>
    <property type="evidence" value="ECO:0007669"/>
    <property type="project" value="InterPro"/>
</dbReference>
<proteinExistence type="inferred from homology"/>
<protein>
    <submittedName>
        <fullName evidence="6">Uncharacterized protein</fullName>
    </submittedName>
</protein>
<dbReference type="InterPro" id="IPR048912">
    <property type="entry name" value="BetaGal1-like_ABD1"/>
</dbReference>
<feature type="domain" description="Glycoside hydrolase 35 catalytic" evidence="4">
    <location>
        <begin position="1"/>
        <end position="284"/>
    </location>
</feature>
<dbReference type="InterPro" id="IPR017853">
    <property type="entry name" value="GH"/>
</dbReference>
<dbReference type="EMBL" id="LIAE01007509">
    <property type="protein sequence ID" value="PAV78834.1"/>
    <property type="molecule type" value="Genomic_DNA"/>
</dbReference>
<comment type="caution">
    <text evidence="6">The sequence shown here is derived from an EMBL/GenBank/DDBJ whole genome shotgun (WGS) entry which is preliminary data.</text>
</comment>
<dbReference type="Proteomes" id="UP000218231">
    <property type="component" value="Unassembled WGS sequence"/>
</dbReference>
<sequence>FNAIQFYIPWNFHEIYEGKYNFDGNRDFVKFIQTANDLGLYTLLRIGPYICGEWENGGLPYWLLKSLGPNSLQRTSNDPKWLAAVSKWFDKLLPIVKPTLRVNGGPVLMVQIENEYGSYQPADRNYTIWLRDLARQYLGDKVVFYTTDGGSDSYLKNGVIPDVFPTVDFGPGTETSIVNSFNAQRNYAPRGPLVNSEFYPGWLLLWGDAKLNSPGAADIIRSSQIMYNLNASFNFYMIHGGTNFEFWAGAETNAPVITSYDYDAPISEAGDVTEKYLAIRDWIASLPDWTVSQIPVPPNTPKKAYSFARMYKMADLVDGLDSGCIYSERPVDFEGVDQPFGFVAYTTKLQSCGDLVLTKFKDFAYVFSDKSFEGTLTNFLNGLHKNRTALPHCAPGTKLTVFVESQGRQTYETINDYKGILGDVLIDGRRQDNWEHCKIDVTKIPSSGTPVIFSSEFSHSSF</sequence>
<dbReference type="InterPro" id="IPR031330">
    <property type="entry name" value="Gly_Hdrlase_35_cat"/>
</dbReference>
<evidence type="ECO:0000259" key="5">
    <source>
        <dbReference type="Pfam" id="PF21317"/>
    </source>
</evidence>
<dbReference type="InterPro" id="IPR019801">
    <property type="entry name" value="Glyco_hydro_35_CS"/>
</dbReference>